<dbReference type="Proteomes" id="UP000266673">
    <property type="component" value="Unassembled WGS sequence"/>
</dbReference>
<sequence>MAGYFDETSHEDWSLGGLAEWCAINISCDKKKLLDSMKKAIQDVNNSPISEAARLKANSMRAKLEENLREIKEKEAIRLAQIKSDETVKLAEIKSKNLQEHIVIVANFHKNIANDLTTFDRKRKESTPNKDEELTPAEV</sequence>
<name>A0A397W1C8_9GLOM</name>
<dbReference type="EMBL" id="QKWP01000062">
    <property type="protein sequence ID" value="RIB28544.1"/>
    <property type="molecule type" value="Genomic_DNA"/>
</dbReference>
<comment type="caution">
    <text evidence="1">The sequence shown here is derived from an EMBL/GenBank/DDBJ whole genome shotgun (WGS) entry which is preliminary data.</text>
</comment>
<proteinExistence type="predicted"/>
<dbReference type="AlphaFoldDB" id="A0A397W1C8"/>
<accession>A0A397W1C8</accession>
<evidence type="ECO:0000313" key="2">
    <source>
        <dbReference type="Proteomes" id="UP000266673"/>
    </source>
</evidence>
<protein>
    <submittedName>
        <fullName evidence="1">Uncharacterized protein</fullName>
    </submittedName>
</protein>
<evidence type="ECO:0000313" key="1">
    <source>
        <dbReference type="EMBL" id="RIB28544.1"/>
    </source>
</evidence>
<reference evidence="1 2" key="1">
    <citation type="submission" date="2018-06" db="EMBL/GenBank/DDBJ databases">
        <title>Comparative genomics reveals the genomic features of Rhizophagus irregularis, R. cerebriforme, R. diaphanum and Gigaspora rosea, and their symbiotic lifestyle signature.</title>
        <authorList>
            <person name="Morin E."/>
            <person name="San Clemente H."/>
            <person name="Chen E.C.H."/>
            <person name="De La Providencia I."/>
            <person name="Hainaut M."/>
            <person name="Kuo A."/>
            <person name="Kohler A."/>
            <person name="Murat C."/>
            <person name="Tang N."/>
            <person name="Roy S."/>
            <person name="Loubradou J."/>
            <person name="Henrissat B."/>
            <person name="Grigoriev I.V."/>
            <person name="Corradi N."/>
            <person name="Roux C."/>
            <person name="Martin F.M."/>
        </authorList>
    </citation>
    <scope>NUCLEOTIDE SEQUENCE [LARGE SCALE GENOMIC DNA]</scope>
    <source>
        <strain evidence="1 2">DAOM 194757</strain>
    </source>
</reference>
<gene>
    <name evidence="1" type="ORF">C2G38_2028451</name>
</gene>
<organism evidence="1 2">
    <name type="scientific">Gigaspora rosea</name>
    <dbReference type="NCBI Taxonomy" id="44941"/>
    <lineage>
        <taxon>Eukaryota</taxon>
        <taxon>Fungi</taxon>
        <taxon>Fungi incertae sedis</taxon>
        <taxon>Mucoromycota</taxon>
        <taxon>Glomeromycotina</taxon>
        <taxon>Glomeromycetes</taxon>
        <taxon>Diversisporales</taxon>
        <taxon>Gigasporaceae</taxon>
        <taxon>Gigaspora</taxon>
    </lineage>
</organism>
<keyword evidence="2" id="KW-1185">Reference proteome</keyword>
<dbReference type="OrthoDB" id="2435853at2759"/>